<dbReference type="Proteomes" id="UP000236291">
    <property type="component" value="Unassembled WGS sequence"/>
</dbReference>
<comment type="caution">
    <text evidence="1">The sequence shown here is derived from an EMBL/GenBank/DDBJ whole genome shotgun (WGS) entry which is preliminary data.</text>
</comment>
<organism evidence="1 2">
    <name type="scientific">Trifolium pratense</name>
    <name type="common">Red clover</name>
    <dbReference type="NCBI Taxonomy" id="57577"/>
    <lineage>
        <taxon>Eukaryota</taxon>
        <taxon>Viridiplantae</taxon>
        <taxon>Streptophyta</taxon>
        <taxon>Embryophyta</taxon>
        <taxon>Tracheophyta</taxon>
        <taxon>Spermatophyta</taxon>
        <taxon>Magnoliopsida</taxon>
        <taxon>eudicotyledons</taxon>
        <taxon>Gunneridae</taxon>
        <taxon>Pentapetalae</taxon>
        <taxon>rosids</taxon>
        <taxon>fabids</taxon>
        <taxon>Fabales</taxon>
        <taxon>Fabaceae</taxon>
        <taxon>Papilionoideae</taxon>
        <taxon>50 kb inversion clade</taxon>
        <taxon>NPAAA clade</taxon>
        <taxon>Hologalegina</taxon>
        <taxon>IRL clade</taxon>
        <taxon>Trifolieae</taxon>
        <taxon>Trifolium</taxon>
    </lineage>
</organism>
<evidence type="ECO:0000313" key="1">
    <source>
        <dbReference type="EMBL" id="PNX62177.1"/>
    </source>
</evidence>
<gene>
    <name evidence="1" type="ORF">L195_g052838</name>
</gene>
<dbReference type="EMBL" id="ASHM01086996">
    <property type="protein sequence ID" value="PNX62177.1"/>
    <property type="molecule type" value="Genomic_DNA"/>
</dbReference>
<protein>
    <submittedName>
        <fullName evidence="1">Uncharacterized protein</fullName>
    </submittedName>
</protein>
<feature type="non-terminal residue" evidence="1">
    <location>
        <position position="177"/>
    </location>
</feature>
<dbReference type="AlphaFoldDB" id="A0A2K3K7B2"/>
<feature type="non-terminal residue" evidence="1">
    <location>
        <position position="1"/>
    </location>
</feature>
<reference evidence="1 2" key="1">
    <citation type="journal article" date="2014" name="Am. J. Bot.">
        <title>Genome assembly and annotation for red clover (Trifolium pratense; Fabaceae).</title>
        <authorList>
            <person name="Istvanek J."/>
            <person name="Jaros M."/>
            <person name="Krenek A."/>
            <person name="Repkova J."/>
        </authorList>
    </citation>
    <scope>NUCLEOTIDE SEQUENCE [LARGE SCALE GENOMIC DNA]</scope>
    <source>
        <strain evidence="2">cv. Tatra</strain>
        <tissue evidence="1">Young leaves</tissue>
    </source>
</reference>
<evidence type="ECO:0000313" key="2">
    <source>
        <dbReference type="Proteomes" id="UP000236291"/>
    </source>
</evidence>
<accession>A0A2K3K7B2</accession>
<reference evidence="1 2" key="2">
    <citation type="journal article" date="2017" name="Front. Plant Sci.">
        <title>Gene Classification and Mining of Molecular Markers Useful in Red Clover (Trifolium pratense) Breeding.</title>
        <authorList>
            <person name="Istvanek J."/>
            <person name="Dluhosova J."/>
            <person name="Dluhos P."/>
            <person name="Patkova L."/>
            <person name="Nedelnik J."/>
            <person name="Repkova J."/>
        </authorList>
    </citation>
    <scope>NUCLEOTIDE SEQUENCE [LARGE SCALE GENOMIC DNA]</scope>
    <source>
        <strain evidence="2">cv. Tatra</strain>
        <tissue evidence="1">Young leaves</tissue>
    </source>
</reference>
<proteinExistence type="predicted"/>
<name>A0A2K3K7B2_TRIPR</name>
<sequence>EQYLPHRVAMQFGIDQDVPGCVPRFSKADVTTRYAKLWKRSASSTKCSPPNAEIPPDFPPPKLVGTVTFGKPCDYGSKTRKGDNIVDDDVPPAFLPTFWNTMPFENSVVEDCNHVLEDVQFNDGDENIETWFSNDKICVDIVADVPSRLMLSDNSLEDGLNAERNIDADAPSSLPPS</sequence>